<organism evidence="2 3">
    <name type="scientific">Cuscuta australis</name>
    <dbReference type="NCBI Taxonomy" id="267555"/>
    <lineage>
        <taxon>Eukaryota</taxon>
        <taxon>Viridiplantae</taxon>
        <taxon>Streptophyta</taxon>
        <taxon>Embryophyta</taxon>
        <taxon>Tracheophyta</taxon>
        <taxon>Spermatophyta</taxon>
        <taxon>Magnoliopsida</taxon>
        <taxon>eudicotyledons</taxon>
        <taxon>Gunneridae</taxon>
        <taxon>Pentapetalae</taxon>
        <taxon>asterids</taxon>
        <taxon>lamiids</taxon>
        <taxon>Solanales</taxon>
        <taxon>Convolvulaceae</taxon>
        <taxon>Cuscuteae</taxon>
        <taxon>Cuscuta</taxon>
        <taxon>Cuscuta subgen. Grammica</taxon>
        <taxon>Cuscuta sect. Cleistogrammica</taxon>
    </lineage>
</organism>
<name>A0A328DBX6_9ASTE</name>
<reference evidence="2 3" key="1">
    <citation type="submission" date="2018-06" db="EMBL/GenBank/DDBJ databases">
        <title>The Genome of Cuscuta australis (Dodder) Provides Insight into the Evolution of Plant Parasitism.</title>
        <authorList>
            <person name="Liu H."/>
        </authorList>
    </citation>
    <scope>NUCLEOTIDE SEQUENCE [LARGE SCALE GENOMIC DNA]</scope>
    <source>
        <strain evidence="3">cv. Yunnan</strain>
        <tissue evidence="2">Vines</tissue>
    </source>
</reference>
<feature type="compositionally biased region" description="Basic and acidic residues" evidence="1">
    <location>
        <begin position="106"/>
        <end position="138"/>
    </location>
</feature>
<feature type="compositionally biased region" description="Low complexity" evidence="1">
    <location>
        <begin position="172"/>
        <end position="189"/>
    </location>
</feature>
<comment type="caution">
    <text evidence="2">The sequence shown here is derived from an EMBL/GenBank/DDBJ whole genome shotgun (WGS) entry which is preliminary data.</text>
</comment>
<evidence type="ECO:0000313" key="3">
    <source>
        <dbReference type="Proteomes" id="UP000249390"/>
    </source>
</evidence>
<accession>A0A328DBX6</accession>
<proteinExistence type="predicted"/>
<dbReference type="AlphaFoldDB" id="A0A328DBX6"/>
<dbReference type="Proteomes" id="UP000249390">
    <property type="component" value="Unassembled WGS sequence"/>
</dbReference>
<protein>
    <submittedName>
        <fullName evidence="2">Uncharacterized protein</fullName>
    </submittedName>
</protein>
<evidence type="ECO:0000256" key="1">
    <source>
        <dbReference type="SAM" id="MobiDB-lite"/>
    </source>
</evidence>
<sequence>MEPGEAEAVEMEAEVTEAAETVAVETGTEVGVMEPVVVEAAEKVGENKRGPAAAGRVGENNEGPAAGKVGENNGGQAAAGKVGENNGGPAAGERDGGEPAAGEGAETARGKQRDYQANKDEKATAHNSQRETNTEDHNRHRHGGCSSSGSRSFLLRQAPHPQRKPFQKRAKPPSSTPKQPLSSSSTSSLAIYYEY</sequence>
<feature type="region of interest" description="Disordered" evidence="1">
    <location>
        <begin position="42"/>
        <end position="195"/>
    </location>
</feature>
<evidence type="ECO:0000313" key="2">
    <source>
        <dbReference type="EMBL" id="RAL41393.1"/>
    </source>
</evidence>
<feature type="compositionally biased region" description="Basic residues" evidence="1">
    <location>
        <begin position="161"/>
        <end position="171"/>
    </location>
</feature>
<gene>
    <name evidence="2" type="ORF">DM860_010187</name>
</gene>
<keyword evidence="3" id="KW-1185">Reference proteome</keyword>
<dbReference type="EMBL" id="NQVE01000188">
    <property type="protein sequence ID" value="RAL41393.1"/>
    <property type="molecule type" value="Genomic_DNA"/>
</dbReference>